<evidence type="ECO:0000313" key="3">
    <source>
        <dbReference type="Proteomes" id="UP000824540"/>
    </source>
</evidence>
<dbReference type="PANTHER" id="PTHR11675:SF37">
    <property type="entry name" value="POLYPEPTIDE N-ACETYLGALACTOSAMINYLTRANSFERASE 18"/>
    <property type="match status" value="1"/>
</dbReference>
<dbReference type="GO" id="GO:0006493">
    <property type="term" value="P:protein O-linked glycosylation"/>
    <property type="evidence" value="ECO:0007669"/>
    <property type="project" value="TreeGrafter"/>
</dbReference>
<protein>
    <submittedName>
        <fullName evidence="2">Uncharacterized protein</fullName>
    </submittedName>
</protein>
<proteinExistence type="predicted"/>
<organism evidence="2 3">
    <name type="scientific">Albula glossodonta</name>
    <name type="common">roundjaw bonefish</name>
    <dbReference type="NCBI Taxonomy" id="121402"/>
    <lineage>
        <taxon>Eukaryota</taxon>
        <taxon>Metazoa</taxon>
        <taxon>Chordata</taxon>
        <taxon>Craniata</taxon>
        <taxon>Vertebrata</taxon>
        <taxon>Euteleostomi</taxon>
        <taxon>Actinopterygii</taxon>
        <taxon>Neopterygii</taxon>
        <taxon>Teleostei</taxon>
        <taxon>Albuliformes</taxon>
        <taxon>Albulidae</taxon>
        <taxon>Albula</taxon>
    </lineage>
</organism>
<evidence type="ECO:0000313" key="2">
    <source>
        <dbReference type="EMBL" id="KAG9352373.1"/>
    </source>
</evidence>
<gene>
    <name evidence="2" type="ORF">JZ751_020786</name>
</gene>
<dbReference type="AlphaFoldDB" id="A0A8T2PGB1"/>
<keyword evidence="3" id="KW-1185">Reference proteome</keyword>
<dbReference type="EMBL" id="JAFBMS010000005">
    <property type="protein sequence ID" value="KAG9352373.1"/>
    <property type="molecule type" value="Genomic_DNA"/>
</dbReference>
<dbReference type="PANTHER" id="PTHR11675">
    <property type="entry name" value="N-ACETYLGALACTOSAMINYLTRANSFERASE"/>
    <property type="match status" value="1"/>
</dbReference>
<dbReference type="GO" id="GO:0005794">
    <property type="term" value="C:Golgi apparatus"/>
    <property type="evidence" value="ECO:0007669"/>
    <property type="project" value="TreeGrafter"/>
</dbReference>
<dbReference type="GO" id="GO:0004653">
    <property type="term" value="F:polypeptide N-acetylgalactosaminyltransferase activity"/>
    <property type="evidence" value="ECO:0007669"/>
    <property type="project" value="TreeGrafter"/>
</dbReference>
<dbReference type="Proteomes" id="UP000824540">
    <property type="component" value="Unassembled WGS sequence"/>
</dbReference>
<evidence type="ECO:0000256" key="1">
    <source>
        <dbReference type="ARBA" id="ARBA00023157"/>
    </source>
</evidence>
<keyword evidence="1" id="KW-1015">Disulfide bond</keyword>
<dbReference type="OrthoDB" id="9924649at2759"/>
<comment type="caution">
    <text evidence="2">The sequence shown here is derived from an EMBL/GenBank/DDBJ whole genome shotgun (WGS) entry which is preliminary data.</text>
</comment>
<name>A0A8T2PGB1_9TELE</name>
<accession>A0A8T2PGB1</accession>
<sequence length="254" mass="28299">MCQWQCIRGEKGTLSAPQLPQILLAGWGTVTGQLFPLGKLSPLSHRKQGVLGTETSLHDPGIDIGDVSNRKALRKRLQCKTFRWYLVNVYSEMRMYTDIMAYGVLKSSLRTDLCLDQGPDTDNVPILYICHGMTPQVSATPPQPSKKITNTLQHTAWVISRRESMPNVYYTSTQWLHVGVLSPTIDDDDNKCLVDVNSRPRLIEEALNRPEALITASLRANQPATPFSKVTQSNPGPLLQSNWGAKSCLIKAIR</sequence>
<dbReference type="Gene3D" id="1.10.8.460">
    <property type="entry name" value="ppGaNTase-T1 linker domain-like"/>
    <property type="match status" value="1"/>
</dbReference>
<reference evidence="2" key="1">
    <citation type="thesis" date="2021" institute="BYU ScholarsArchive" country="Provo, UT, USA">
        <title>Applications of and Algorithms for Genome Assembly and Genomic Analyses with an Emphasis on Marine Teleosts.</title>
        <authorList>
            <person name="Pickett B.D."/>
        </authorList>
    </citation>
    <scope>NUCLEOTIDE SEQUENCE</scope>
    <source>
        <strain evidence="2">HI-2016</strain>
    </source>
</reference>